<accession>A0A2P7TZL7</accession>
<gene>
    <name evidence="1" type="ORF">C7N83_07825</name>
</gene>
<reference evidence="1 2" key="1">
    <citation type="submission" date="2018-03" db="EMBL/GenBank/DDBJ databases">
        <title>Neisseria weixii sp. nov., isolated from the intestinal contents of Tibetan Plateau pika (Ochotona curzoniae) in Yushu, Qinghai Province, China.</title>
        <authorList>
            <person name="Gui Z."/>
        </authorList>
    </citation>
    <scope>NUCLEOTIDE SEQUENCE [LARGE SCALE GENOMIC DNA]</scope>
    <source>
        <strain evidence="1 2">ATCC 51483</strain>
    </source>
</reference>
<evidence type="ECO:0000313" key="2">
    <source>
        <dbReference type="Proteomes" id="UP000241868"/>
    </source>
</evidence>
<name>A0A2P7TZL7_9NEIS</name>
<dbReference type="EMBL" id="PXYY01000044">
    <property type="protein sequence ID" value="PSJ80176.1"/>
    <property type="molecule type" value="Genomic_DNA"/>
</dbReference>
<proteinExistence type="predicted"/>
<organism evidence="1 2">
    <name type="scientific">Neisseria iguanae</name>
    <dbReference type="NCBI Taxonomy" id="90242"/>
    <lineage>
        <taxon>Bacteria</taxon>
        <taxon>Pseudomonadati</taxon>
        <taxon>Pseudomonadota</taxon>
        <taxon>Betaproteobacteria</taxon>
        <taxon>Neisseriales</taxon>
        <taxon>Neisseriaceae</taxon>
        <taxon>Neisseria</taxon>
    </lineage>
</organism>
<comment type="caution">
    <text evidence="1">The sequence shown here is derived from an EMBL/GenBank/DDBJ whole genome shotgun (WGS) entry which is preliminary data.</text>
</comment>
<dbReference type="AlphaFoldDB" id="A0A2P7TZL7"/>
<evidence type="ECO:0000313" key="1">
    <source>
        <dbReference type="EMBL" id="PSJ80176.1"/>
    </source>
</evidence>
<sequence>MPAMVTRNDFLDFVKRLKAKNKPKMLIPCALIWKLIVITFDMYRKSETYNPRRYNLFSIFTKKQSCFCLNVRQKQLKPLALCEIRHLNIF</sequence>
<keyword evidence="2" id="KW-1185">Reference proteome</keyword>
<dbReference type="Proteomes" id="UP000241868">
    <property type="component" value="Unassembled WGS sequence"/>
</dbReference>
<protein>
    <submittedName>
        <fullName evidence="1">Uncharacterized protein</fullName>
    </submittedName>
</protein>